<dbReference type="STRING" id="1763535.LPB072_19335"/>
<dbReference type="OrthoDB" id="9806880at2"/>
<dbReference type="AlphaFoldDB" id="A0A167INI6"/>
<keyword evidence="5 7" id="KW-0012">Acyltransferase</keyword>
<dbReference type="GO" id="GO:0006654">
    <property type="term" value="P:phosphatidic acid biosynthetic process"/>
    <property type="evidence" value="ECO:0007669"/>
    <property type="project" value="TreeGrafter"/>
</dbReference>
<reference evidence="7 10" key="2">
    <citation type="submission" date="2016-10" db="EMBL/GenBank/DDBJ databases">
        <title>Hydorgenophaga sp. LPB0072 isolated from gastropod.</title>
        <authorList>
            <person name="Kim E."/>
            <person name="Yi H."/>
        </authorList>
    </citation>
    <scope>NUCLEOTIDE SEQUENCE [LARGE SCALE GENOMIC DNA]</scope>
    <source>
        <strain evidence="7 10">LPB0072</strain>
    </source>
</reference>
<keyword evidence="3 7" id="KW-0808">Transferase</keyword>
<evidence type="ECO:0000256" key="4">
    <source>
        <dbReference type="ARBA" id="ARBA00023098"/>
    </source>
</evidence>
<dbReference type="KEGG" id="hyl:LPB072_19335"/>
<comment type="pathway">
    <text evidence="1">Lipid metabolism.</text>
</comment>
<evidence type="ECO:0000256" key="3">
    <source>
        <dbReference type="ARBA" id="ARBA00022679"/>
    </source>
</evidence>
<dbReference type="EMBL" id="CP017476">
    <property type="protein sequence ID" value="AOW14657.1"/>
    <property type="molecule type" value="Genomic_DNA"/>
</dbReference>
<accession>A0A167INI6</accession>
<name>A0A167INI6_9BURK</name>
<organism evidence="7 10">
    <name type="scientific">Hydrogenophaga crassostreae</name>
    <dbReference type="NCBI Taxonomy" id="1763535"/>
    <lineage>
        <taxon>Bacteria</taxon>
        <taxon>Pseudomonadati</taxon>
        <taxon>Pseudomonadota</taxon>
        <taxon>Betaproteobacteria</taxon>
        <taxon>Burkholderiales</taxon>
        <taxon>Comamonadaceae</taxon>
        <taxon>Hydrogenophaga</taxon>
    </lineage>
</organism>
<feature type="domain" description="Phospholipid/glycerol acyltransferase" evidence="6">
    <location>
        <begin position="71"/>
        <end position="183"/>
    </location>
</feature>
<dbReference type="PANTHER" id="PTHR10434">
    <property type="entry name" value="1-ACYL-SN-GLYCEROL-3-PHOSPHATE ACYLTRANSFERASE"/>
    <property type="match status" value="1"/>
</dbReference>
<protein>
    <submittedName>
        <fullName evidence="7">1-acyl-sn-glycerol-3-phosphate acyltransferase</fullName>
    </submittedName>
    <submittedName>
        <fullName evidence="8">Glycerol acyltransferase</fullName>
    </submittedName>
</protein>
<dbReference type="RefSeq" id="WP_066086796.1">
    <property type="nucleotide sequence ID" value="NZ_CP017476.1"/>
</dbReference>
<reference evidence="8 9" key="1">
    <citation type="submission" date="2016-02" db="EMBL/GenBank/DDBJ databases">
        <title>Draft genome sequence of Hydrogenophaga sp. LPB0072.</title>
        <authorList>
            <person name="Shin S.-K."/>
            <person name="Yi H."/>
        </authorList>
    </citation>
    <scope>NUCLEOTIDE SEQUENCE [LARGE SCALE GENOMIC DNA]</scope>
    <source>
        <strain evidence="8 9">LPB0072</strain>
    </source>
</reference>
<evidence type="ECO:0000313" key="10">
    <source>
        <dbReference type="Proteomes" id="UP000185680"/>
    </source>
</evidence>
<dbReference type="GO" id="GO:0003841">
    <property type="term" value="F:1-acylglycerol-3-phosphate O-acyltransferase activity"/>
    <property type="evidence" value="ECO:0007669"/>
    <property type="project" value="TreeGrafter"/>
</dbReference>
<evidence type="ECO:0000259" key="6">
    <source>
        <dbReference type="SMART" id="SM00563"/>
    </source>
</evidence>
<proteinExistence type="predicted"/>
<dbReference type="EMBL" id="LVWD01000004">
    <property type="protein sequence ID" value="OAD43246.1"/>
    <property type="molecule type" value="Genomic_DNA"/>
</dbReference>
<gene>
    <name evidence="7" type="ORF">LPB072_19335</name>
    <name evidence="8" type="ORF">LPB72_05215</name>
</gene>
<dbReference type="PANTHER" id="PTHR10434:SF64">
    <property type="entry name" value="1-ACYL-SN-GLYCEROL-3-PHOSPHATE ACYLTRANSFERASE-RELATED"/>
    <property type="match status" value="1"/>
</dbReference>
<evidence type="ECO:0000256" key="1">
    <source>
        <dbReference type="ARBA" id="ARBA00005189"/>
    </source>
</evidence>
<dbReference type="InterPro" id="IPR002123">
    <property type="entry name" value="Plipid/glycerol_acylTrfase"/>
</dbReference>
<dbReference type="Proteomes" id="UP000185657">
    <property type="component" value="Unassembled WGS sequence"/>
</dbReference>
<evidence type="ECO:0000313" key="7">
    <source>
        <dbReference type="EMBL" id="AOW14657.1"/>
    </source>
</evidence>
<dbReference type="CDD" id="cd07989">
    <property type="entry name" value="LPLAT_AGPAT-like"/>
    <property type="match status" value="1"/>
</dbReference>
<evidence type="ECO:0000256" key="2">
    <source>
        <dbReference type="ARBA" id="ARBA00022516"/>
    </source>
</evidence>
<dbReference type="Pfam" id="PF01553">
    <property type="entry name" value="Acyltransferase"/>
    <property type="match status" value="1"/>
</dbReference>
<dbReference type="SMART" id="SM00563">
    <property type="entry name" value="PlsC"/>
    <property type="match status" value="1"/>
</dbReference>
<keyword evidence="9" id="KW-1185">Reference proteome</keyword>
<dbReference type="SUPFAM" id="SSF69593">
    <property type="entry name" value="Glycerol-3-phosphate (1)-acyltransferase"/>
    <property type="match status" value="1"/>
</dbReference>
<keyword evidence="2" id="KW-0444">Lipid biosynthesis</keyword>
<keyword evidence="4" id="KW-0443">Lipid metabolism</keyword>
<sequence length="250" mass="27248">MTAQRSPVAALWRLLRATAHVVQGLWIIRTRFGRLSAVQRTDHVRDWSGEILRILGVELVVRGEPCRSGPALVVANHVSWLDILVMNAVQPARFVSKADVKHWPLLGSLITGAGTLYIEREKRRDAMRVVHHVAECLQAKDLIAIFPEGTTGDGVTMLPFHSNLFEAAIAAEAPVLPVGLSFVHAPTGARHDAPTYIGDTTLIGSIWATLRATGLRAVVTYGDAQSSEGRTRRMWAQDVRAAIAGLQSSD</sequence>
<evidence type="ECO:0000313" key="9">
    <source>
        <dbReference type="Proteomes" id="UP000185657"/>
    </source>
</evidence>
<dbReference type="Proteomes" id="UP000185680">
    <property type="component" value="Chromosome"/>
</dbReference>
<evidence type="ECO:0000313" key="8">
    <source>
        <dbReference type="EMBL" id="OAD43246.1"/>
    </source>
</evidence>
<evidence type="ECO:0000256" key="5">
    <source>
        <dbReference type="ARBA" id="ARBA00023315"/>
    </source>
</evidence>